<proteinExistence type="predicted"/>
<gene>
    <name evidence="1" type="ORF">OED52_18295</name>
</gene>
<keyword evidence="2" id="KW-1185">Reference proteome</keyword>
<protein>
    <submittedName>
        <fullName evidence="1">Uncharacterized protein</fullName>
    </submittedName>
</protein>
<evidence type="ECO:0000313" key="2">
    <source>
        <dbReference type="Proteomes" id="UP001156484"/>
    </source>
</evidence>
<evidence type="ECO:0000313" key="1">
    <source>
        <dbReference type="EMBL" id="UYP18572.1"/>
    </source>
</evidence>
<organism evidence="1 2">
    <name type="scientific">Rhodococcus sacchari</name>
    <dbReference type="NCBI Taxonomy" id="2962047"/>
    <lineage>
        <taxon>Bacteria</taxon>
        <taxon>Bacillati</taxon>
        <taxon>Actinomycetota</taxon>
        <taxon>Actinomycetes</taxon>
        <taxon>Mycobacteriales</taxon>
        <taxon>Nocardiaceae</taxon>
        <taxon>Rhodococcus</taxon>
    </lineage>
</organism>
<sequence>MRSIVRVASVAAAATLAGLVLPSVAAAEVTGEIAVDASSVGSDVIVTVTDTVAEDFPARICQVALEAVEVEESTPLPSEPEFFFLLPAAAIPSLPEGFPVERAFPYPETGEYAHTFTGVPDGEWQIDYFCAVFDGQSDAPAGYWLTPGIPPAPDLELEANRESIPVTVAGGESEGLDETAPETLGEPQGTVPEISGEPECTSLSCLLLSGSAGDN</sequence>
<name>A0ACD4DER4_9NOCA</name>
<accession>A0ACD4DER4</accession>
<dbReference type="EMBL" id="CP107551">
    <property type="protein sequence ID" value="UYP18572.1"/>
    <property type="molecule type" value="Genomic_DNA"/>
</dbReference>
<reference evidence="1" key="1">
    <citation type="submission" date="2022-10" db="EMBL/GenBank/DDBJ databases">
        <title>Rhodococcus ferula Z13 complete genome.</title>
        <authorList>
            <person name="Long X."/>
            <person name="Zang M."/>
        </authorList>
    </citation>
    <scope>NUCLEOTIDE SEQUENCE</scope>
    <source>
        <strain evidence="1">Z13</strain>
    </source>
</reference>
<dbReference type="Proteomes" id="UP001156484">
    <property type="component" value="Chromosome"/>
</dbReference>